<dbReference type="Gene3D" id="2.60.40.2710">
    <property type="match status" value="1"/>
</dbReference>
<dbReference type="EMBL" id="JBHMFC010000103">
    <property type="protein sequence ID" value="MFB9058108.1"/>
    <property type="molecule type" value="Genomic_DNA"/>
</dbReference>
<dbReference type="Proteomes" id="UP001589585">
    <property type="component" value="Unassembled WGS sequence"/>
</dbReference>
<evidence type="ECO:0000313" key="2">
    <source>
        <dbReference type="Proteomes" id="UP001589585"/>
    </source>
</evidence>
<protein>
    <submittedName>
        <fullName evidence="1">Ig domain-containing protein</fullName>
    </submittedName>
</protein>
<keyword evidence="2" id="KW-1185">Reference proteome</keyword>
<proteinExistence type="predicted"/>
<comment type="caution">
    <text evidence="1">The sequence shown here is derived from an EMBL/GenBank/DDBJ whole genome shotgun (WGS) entry which is preliminary data.</text>
</comment>
<dbReference type="RefSeq" id="WP_379862349.1">
    <property type="nucleotide sequence ID" value="NZ_JBHMFC010000103.1"/>
</dbReference>
<evidence type="ECO:0000313" key="1">
    <source>
        <dbReference type="EMBL" id="MFB9058108.1"/>
    </source>
</evidence>
<dbReference type="InterPro" id="IPR013783">
    <property type="entry name" value="Ig-like_fold"/>
</dbReference>
<gene>
    <name evidence="1" type="ORF">ACFFU9_15295</name>
</gene>
<accession>A0ABV5FF82</accession>
<dbReference type="Gene3D" id="2.60.40.10">
    <property type="entry name" value="Immunoglobulins"/>
    <property type="match status" value="1"/>
</dbReference>
<name>A0ABV5FF82_9FLAO</name>
<dbReference type="Pfam" id="PF05345">
    <property type="entry name" value="He_PIG"/>
    <property type="match status" value="1"/>
</dbReference>
<reference evidence="1 2" key="1">
    <citation type="submission" date="2024-09" db="EMBL/GenBank/DDBJ databases">
        <authorList>
            <person name="Sun Q."/>
            <person name="Mori K."/>
        </authorList>
    </citation>
    <scope>NUCLEOTIDE SEQUENCE [LARGE SCALE GENOMIC DNA]</scope>
    <source>
        <strain evidence="1 2">CECT 8622</strain>
    </source>
</reference>
<sequence>MKKTQSLPIKEIYLSFMAILLLFAFNACESDDEIIKAISPEGLRYSQMAGAFQGEAFQSSAPVVSSSTKPVFEIMDGLYDSSYNALVLETFEINDSTGVISLQADNDLLAGKYGLDIKVSNDTGETLFKNVFQLDIEAYELSKLIFSPSEFTATVGKSFASTVPSISGSRPVSFKLVDAPEGFNIDNETGVISLEVGNPVPAGVYSLSVEATNVTGTVSFKDIVTIELGAPSVQILFDDGWDAEVIGSTIMGNFKSVSVIGSVAWQIGNVADKHGDETPGAFFKTDKKENSSWLVSNQIDLVGAENCELDISAYTRYAMEGRYEFNVYVTTNANAVAGDQSWVALNIVDIFEIGKDHIAKDQIVDISVYDNQTIKLALEHKSFALPTDPEGFDIKGTTHVNRAVITGLK</sequence>
<organism evidence="1 2">
    <name type="scientific">Mariniflexile ostreae</name>
    <dbReference type="NCBI Taxonomy" id="1520892"/>
    <lineage>
        <taxon>Bacteria</taxon>
        <taxon>Pseudomonadati</taxon>
        <taxon>Bacteroidota</taxon>
        <taxon>Flavobacteriia</taxon>
        <taxon>Flavobacteriales</taxon>
        <taxon>Flavobacteriaceae</taxon>
        <taxon>Mariniflexile</taxon>
    </lineage>
</organism>
<dbReference type="Gene3D" id="2.60.120.200">
    <property type="match status" value="1"/>
</dbReference>